<reference evidence="2 3" key="1">
    <citation type="submission" date="2016-07" db="EMBL/GenBank/DDBJ databases">
        <authorList>
            <person name="Townsley L."/>
            <person name="Shank E.A."/>
        </authorList>
    </citation>
    <scope>NUCLEOTIDE SEQUENCE [LARGE SCALE GENOMIC DNA]</scope>
    <source>
        <strain evidence="2 3">CH01</strain>
    </source>
</reference>
<feature type="transmembrane region" description="Helical" evidence="1">
    <location>
        <begin position="12"/>
        <end position="27"/>
    </location>
</feature>
<evidence type="ECO:0000256" key="1">
    <source>
        <dbReference type="SAM" id="Phobius"/>
    </source>
</evidence>
<comment type="caution">
    <text evidence="2">The sequence shown here is derived from an EMBL/GenBank/DDBJ whole genome shotgun (WGS) entry which is preliminary data.</text>
</comment>
<accession>A0ABX2ZMR6</accession>
<keyword evidence="1" id="KW-0472">Membrane</keyword>
<dbReference type="Proteomes" id="UP000094580">
    <property type="component" value="Unassembled WGS sequence"/>
</dbReference>
<name>A0ABX2ZMR6_9BACI</name>
<evidence type="ECO:0000313" key="3">
    <source>
        <dbReference type="Proteomes" id="UP000094580"/>
    </source>
</evidence>
<sequence length="79" mass="9151">MTNVLTKKIKPFFIAVMIGSLFIIKPQNIDLKIILMCILGGSLILESFILSYKNKKVTNRIDFFFGLFLIFFSIFQKIN</sequence>
<keyword evidence="3" id="KW-1185">Reference proteome</keyword>
<protein>
    <submittedName>
        <fullName evidence="2">Uncharacterized protein</fullName>
    </submittedName>
</protein>
<organism evidence="2 3">
    <name type="scientific">Gottfriedia luciferensis</name>
    <dbReference type="NCBI Taxonomy" id="178774"/>
    <lineage>
        <taxon>Bacteria</taxon>
        <taxon>Bacillati</taxon>
        <taxon>Bacillota</taxon>
        <taxon>Bacilli</taxon>
        <taxon>Bacillales</taxon>
        <taxon>Bacillaceae</taxon>
        <taxon>Gottfriedia</taxon>
    </lineage>
</organism>
<evidence type="ECO:0000313" key="2">
    <source>
        <dbReference type="EMBL" id="ODG90040.1"/>
    </source>
</evidence>
<gene>
    <name evidence="2" type="ORF">BED47_14340</name>
</gene>
<dbReference type="RefSeq" id="WP_069035369.1">
    <property type="nucleotide sequence ID" value="NZ_MDKC01000036.1"/>
</dbReference>
<feature type="transmembrane region" description="Helical" evidence="1">
    <location>
        <begin position="61"/>
        <end position="78"/>
    </location>
</feature>
<keyword evidence="1" id="KW-0812">Transmembrane</keyword>
<dbReference type="EMBL" id="MDKC01000036">
    <property type="protein sequence ID" value="ODG90040.1"/>
    <property type="molecule type" value="Genomic_DNA"/>
</dbReference>
<keyword evidence="1" id="KW-1133">Transmembrane helix</keyword>
<proteinExistence type="predicted"/>
<feature type="transmembrane region" description="Helical" evidence="1">
    <location>
        <begin position="33"/>
        <end position="52"/>
    </location>
</feature>